<dbReference type="EMBL" id="JARIHO010000057">
    <property type="protein sequence ID" value="KAJ7318570.1"/>
    <property type="molecule type" value="Genomic_DNA"/>
</dbReference>
<reference evidence="2" key="1">
    <citation type="submission" date="2023-03" db="EMBL/GenBank/DDBJ databases">
        <title>Massive genome expansion in bonnet fungi (Mycena s.s.) driven by repeated elements and novel gene families across ecological guilds.</title>
        <authorList>
            <consortium name="Lawrence Berkeley National Laboratory"/>
            <person name="Harder C.B."/>
            <person name="Miyauchi S."/>
            <person name="Viragh M."/>
            <person name="Kuo A."/>
            <person name="Thoen E."/>
            <person name="Andreopoulos B."/>
            <person name="Lu D."/>
            <person name="Skrede I."/>
            <person name="Drula E."/>
            <person name="Henrissat B."/>
            <person name="Morin E."/>
            <person name="Kohler A."/>
            <person name="Barry K."/>
            <person name="LaButti K."/>
            <person name="Morin E."/>
            <person name="Salamov A."/>
            <person name="Lipzen A."/>
            <person name="Mereny Z."/>
            <person name="Hegedus B."/>
            <person name="Baldrian P."/>
            <person name="Stursova M."/>
            <person name="Weitz H."/>
            <person name="Taylor A."/>
            <person name="Grigoriev I.V."/>
            <person name="Nagy L.G."/>
            <person name="Martin F."/>
            <person name="Kauserud H."/>
        </authorList>
    </citation>
    <scope>NUCLEOTIDE SEQUENCE</scope>
    <source>
        <strain evidence="2">CBHHK002</strain>
    </source>
</reference>
<dbReference type="AlphaFoldDB" id="A0AAD6ZDW7"/>
<keyword evidence="3" id="KW-1185">Reference proteome</keyword>
<proteinExistence type="predicted"/>
<organism evidence="2 3">
    <name type="scientific">Mycena albidolilacea</name>
    <dbReference type="NCBI Taxonomy" id="1033008"/>
    <lineage>
        <taxon>Eukaryota</taxon>
        <taxon>Fungi</taxon>
        <taxon>Dikarya</taxon>
        <taxon>Basidiomycota</taxon>
        <taxon>Agaricomycotina</taxon>
        <taxon>Agaricomycetes</taxon>
        <taxon>Agaricomycetidae</taxon>
        <taxon>Agaricales</taxon>
        <taxon>Marasmiineae</taxon>
        <taxon>Mycenaceae</taxon>
        <taxon>Mycena</taxon>
    </lineage>
</organism>
<evidence type="ECO:0000313" key="2">
    <source>
        <dbReference type="EMBL" id="KAJ7318570.1"/>
    </source>
</evidence>
<evidence type="ECO:0000256" key="1">
    <source>
        <dbReference type="SAM" id="MobiDB-lite"/>
    </source>
</evidence>
<protein>
    <submittedName>
        <fullName evidence="2">Uncharacterized protein</fullName>
    </submittedName>
</protein>
<name>A0AAD6ZDW7_9AGAR</name>
<accession>A0AAD6ZDW7</accession>
<feature type="compositionally biased region" description="Pro residues" evidence="1">
    <location>
        <begin position="95"/>
        <end position="110"/>
    </location>
</feature>
<dbReference type="Proteomes" id="UP001218218">
    <property type="component" value="Unassembled WGS sequence"/>
</dbReference>
<gene>
    <name evidence="2" type="ORF">DFH08DRAFT_1086566</name>
</gene>
<evidence type="ECO:0000313" key="3">
    <source>
        <dbReference type="Proteomes" id="UP001218218"/>
    </source>
</evidence>
<sequence length="520" mass="54618">MSSPAKNATTKADQPRPIPALAPTLLLVPSFEIPGTTPASDAVPAILPVPATANKKLHTRLPRNSAPDDFNPELKRFFSGEQDNAPAPVNKGKGPAPPAPPPPSPPPPTEGPTEGASTSLHPLFKRVGFSPDAKVPSRFTTADHRNTCVHLADAVCEMARMDDRLGWIQHDLTDAADSLNTQLNSLGEFVNAQINKRTTHHDDSYTADLVLASNKHATNGIAAQNTIKELSTHMAALEDIAPTASHVTRITQMEARIDSLATTTQTILARVSALCGSSLPAPPPAEVNLSDLDPATLKELLCQVLNGKGKRARDDDSDDSVRNVRQNTGALVTIPASFQHIPQAHVAPMPPVVATAPVSLLEQTPPVPLFPPASAPAPPAPPVSAFPPTAIPAPLPPPPAAVPSAPPPWAPPVAATAYLSAPAATQTAAPPLTHQVLFEPINFGADPKLAKGEMVRIIAHILPNTGRLTFRLRCAGDKNHTFAVFESEAVATWVVGSWAATNGTRGQYEVVTARAMGPNA</sequence>
<feature type="region of interest" description="Disordered" evidence="1">
    <location>
        <begin position="53"/>
        <end position="119"/>
    </location>
</feature>
<comment type="caution">
    <text evidence="2">The sequence shown here is derived from an EMBL/GenBank/DDBJ whole genome shotgun (WGS) entry which is preliminary data.</text>
</comment>